<dbReference type="GO" id="GO:0004694">
    <property type="term" value="F:eukaryotic translation initiation factor 2alpha kinase activity"/>
    <property type="evidence" value="ECO:0007669"/>
    <property type="project" value="TreeGrafter"/>
</dbReference>
<evidence type="ECO:0000313" key="7">
    <source>
        <dbReference type="Proteomes" id="UP001328107"/>
    </source>
</evidence>
<proteinExistence type="predicted"/>
<evidence type="ECO:0000256" key="1">
    <source>
        <dbReference type="ARBA" id="ARBA00022679"/>
    </source>
</evidence>
<dbReference type="PANTHER" id="PTHR11042:SF91">
    <property type="entry name" value="EUKARYOTIC TRANSLATION INITIATION FACTOR 2-ALPHA KINASE"/>
    <property type="match status" value="1"/>
</dbReference>
<sequence>LILRLSSMEEYPGTKGFIPANHQGNSDVFAVLEEENRRLRKQLESAKKGNMERSEEITRLSNLLAVLEPFTDAKIQSYSSKFRNEYVAYRLRGVGGGGFVYGAVNKFDQNKYAVKRIAVEPSEEVIDIALREVRAMANLNHPQIVRFHSTWIEKPPEGWQVSFWYTFFS</sequence>
<evidence type="ECO:0000256" key="2">
    <source>
        <dbReference type="ARBA" id="ARBA00022741"/>
    </source>
</evidence>
<evidence type="ECO:0000256" key="3">
    <source>
        <dbReference type="ARBA" id="ARBA00022777"/>
    </source>
</evidence>
<organism evidence="6 7">
    <name type="scientific">Pristionchus mayeri</name>
    <dbReference type="NCBI Taxonomy" id="1317129"/>
    <lineage>
        <taxon>Eukaryota</taxon>
        <taxon>Metazoa</taxon>
        <taxon>Ecdysozoa</taxon>
        <taxon>Nematoda</taxon>
        <taxon>Chromadorea</taxon>
        <taxon>Rhabditida</taxon>
        <taxon>Rhabditina</taxon>
        <taxon>Diplogasteromorpha</taxon>
        <taxon>Diplogasteroidea</taxon>
        <taxon>Neodiplogasteridae</taxon>
        <taxon>Pristionchus</taxon>
    </lineage>
</organism>
<dbReference type="Proteomes" id="UP001328107">
    <property type="component" value="Unassembled WGS sequence"/>
</dbReference>
<keyword evidence="7" id="KW-1185">Reference proteome</keyword>
<dbReference type="SUPFAM" id="SSF56112">
    <property type="entry name" value="Protein kinase-like (PK-like)"/>
    <property type="match status" value="1"/>
</dbReference>
<dbReference type="EMBL" id="BTRK01000001">
    <property type="protein sequence ID" value="GMR31109.1"/>
    <property type="molecule type" value="Genomic_DNA"/>
</dbReference>
<dbReference type="InterPro" id="IPR011009">
    <property type="entry name" value="Kinase-like_dom_sf"/>
</dbReference>
<dbReference type="InterPro" id="IPR000719">
    <property type="entry name" value="Prot_kinase_dom"/>
</dbReference>
<dbReference type="AlphaFoldDB" id="A0AAN4Z0E1"/>
<dbReference type="Gene3D" id="3.30.200.20">
    <property type="entry name" value="Phosphorylase Kinase, domain 1"/>
    <property type="match status" value="1"/>
</dbReference>
<dbReference type="Pfam" id="PF00069">
    <property type="entry name" value="Pkinase"/>
    <property type="match status" value="1"/>
</dbReference>
<evidence type="ECO:0000313" key="6">
    <source>
        <dbReference type="EMBL" id="GMR31109.1"/>
    </source>
</evidence>
<name>A0AAN4Z0E1_9BILA</name>
<keyword evidence="1" id="KW-0808">Transferase</keyword>
<accession>A0AAN4Z0E1</accession>
<dbReference type="InterPro" id="IPR050339">
    <property type="entry name" value="CC_SR_Kinase"/>
</dbReference>
<gene>
    <name evidence="6" type="ORF">PMAYCL1PPCAC_01304</name>
</gene>
<keyword evidence="4" id="KW-0067">ATP-binding</keyword>
<keyword evidence="2" id="KW-0547">Nucleotide-binding</keyword>
<reference evidence="7" key="1">
    <citation type="submission" date="2022-10" db="EMBL/GenBank/DDBJ databases">
        <title>Genome assembly of Pristionchus species.</title>
        <authorList>
            <person name="Yoshida K."/>
            <person name="Sommer R.J."/>
        </authorList>
    </citation>
    <scope>NUCLEOTIDE SEQUENCE [LARGE SCALE GENOMIC DNA]</scope>
    <source>
        <strain evidence="7">RS5460</strain>
    </source>
</reference>
<dbReference type="PROSITE" id="PS50011">
    <property type="entry name" value="PROTEIN_KINASE_DOM"/>
    <property type="match status" value="1"/>
</dbReference>
<feature type="non-terminal residue" evidence="6">
    <location>
        <position position="1"/>
    </location>
</feature>
<keyword evidence="3" id="KW-0418">Kinase</keyword>
<dbReference type="PANTHER" id="PTHR11042">
    <property type="entry name" value="EUKARYOTIC TRANSLATION INITIATION FACTOR 2-ALPHA KINASE EIF2-ALPHA KINASE -RELATED"/>
    <property type="match status" value="1"/>
</dbReference>
<dbReference type="GO" id="GO:0005737">
    <property type="term" value="C:cytoplasm"/>
    <property type="evidence" value="ECO:0007669"/>
    <property type="project" value="TreeGrafter"/>
</dbReference>
<feature type="domain" description="Protein kinase" evidence="5">
    <location>
        <begin position="86"/>
        <end position="169"/>
    </location>
</feature>
<protein>
    <recommendedName>
        <fullName evidence="5">Protein kinase domain-containing protein</fullName>
    </recommendedName>
</protein>
<evidence type="ECO:0000259" key="5">
    <source>
        <dbReference type="PROSITE" id="PS50011"/>
    </source>
</evidence>
<dbReference type="GO" id="GO:0005634">
    <property type="term" value="C:nucleus"/>
    <property type="evidence" value="ECO:0007669"/>
    <property type="project" value="TreeGrafter"/>
</dbReference>
<dbReference type="GO" id="GO:0005524">
    <property type="term" value="F:ATP binding"/>
    <property type="evidence" value="ECO:0007669"/>
    <property type="project" value="UniProtKB-KW"/>
</dbReference>
<evidence type="ECO:0000256" key="4">
    <source>
        <dbReference type="ARBA" id="ARBA00022840"/>
    </source>
</evidence>
<comment type="caution">
    <text evidence="6">The sequence shown here is derived from an EMBL/GenBank/DDBJ whole genome shotgun (WGS) entry which is preliminary data.</text>
</comment>